<dbReference type="AlphaFoldDB" id="D3Q8G4"/>
<dbReference type="STRING" id="446470.Snas_2863"/>
<dbReference type="EMBL" id="CP001778">
    <property type="protein sequence ID" value="ADD42538.1"/>
    <property type="molecule type" value="Genomic_DNA"/>
</dbReference>
<dbReference type="RefSeq" id="WP_013018109.1">
    <property type="nucleotide sequence ID" value="NC_013947.1"/>
</dbReference>
<proteinExistence type="predicted"/>
<accession>D3Q8G4</accession>
<dbReference type="Proteomes" id="UP000000844">
    <property type="component" value="Chromosome"/>
</dbReference>
<dbReference type="OrthoDB" id="3383054at2"/>
<reference evidence="1 2" key="1">
    <citation type="journal article" date="2009" name="Stand. Genomic Sci.">
        <title>Complete genome sequence of Stackebrandtia nassauensis type strain (LLR-40K-21).</title>
        <authorList>
            <person name="Munk C."/>
            <person name="Lapidus A."/>
            <person name="Copeland A."/>
            <person name="Jando M."/>
            <person name="Mayilraj S."/>
            <person name="Glavina Del Rio T."/>
            <person name="Nolan M."/>
            <person name="Chen F."/>
            <person name="Lucas S."/>
            <person name="Tice H."/>
            <person name="Cheng J.F."/>
            <person name="Han C."/>
            <person name="Detter J.C."/>
            <person name="Bruce D."/>
            <person name="Goodwin L."/>
            <person name="Chain P."/>
            <person name="Pitluck S."/>
            <person name="Goker M."/>
            <person name="Ovchinikova G."/>
            <person name="Pati A."/>
            <person name="Ivanova N."/>
            <person name="Mavromatis K."/>
            <person name="Chen A."/>
            <person name="Palaniappan K."/>
            <person name="Land M."/>
            <person name="Hauser L."/>
            <person name="Chang Y.J."/>
            <person name="Jeffries C.D."/>
            <person name="Bristow J."/>
            <person name="Eisen J.A."/>
            <person name="Markowitz V."/>
            <person name="Hugenholtz P."/>
            <person name="Kyrpides N.C."/>
            <person name="Klenk H.P."/>
        </authorList>
    </citation>
    <scope>NUCLEOTIDE SEQUENCE [LARGE SCALE GENOMIC DNA]</scope>
    <source>
        <strain evidence="2">DSM 44728 / CIP 108903 / NRRL B-16338 / NBRC 102104 / LLR-40K-21</strain>
    </source>
</reference>
<name>D3Q8G4_STANL</name>
<sequence length="108" mass="11584">MAEVLAKPVKLAQLSQDLTTISGEVRKGLSSTRESGLIDSSAYGNSTGVEAVANAYNSVFEKGGTAVEDLTEVLEGDIDRVLRMAFSYQETDEKNAEKIPECRPGKPC</sequence>
<protein>
    <recommendedName>
        <fullName evidence="3">PE domain-containing protein</fullName>
    </recommendedName>
</protein>
<evidence type="ECO:0008006" key="3">
    <source>
        <dbReference type="Google" id="ProtNLM"/>
    </source>
</evidence>
<gene>
    <name evidence="1" type="ordered locus">Snas_2863</name>
</gene>
<dbReference type="KEGG" id="sna:Snas_2863"/>
<organism evidence="1 2">
    <name type="scientific">Stackebrandtia nassauensis (strain DSM 44728 / CIP 108903 / NRRL B-16338 / NBRC 102104 / LLR-40K-21)</name>
    <dbReference type="NCBI Taxonomy" id="446470"/>
    <lineage>
        <taxon>Bacteria</taxon>
        <taxon>Bacillati</taxon>
        <taxon>Actinomycetota</taxon>
        <taxon>Actinomycetes</taxon>
        <taxon>Glycomycetales</taxon>
        <taxon>Glycomycetaceae</taxon>
        <taxon>Stackebrandtia</taxon>
    </lineage>
</organism>
<keyword evidence="2" id="KW-1185">Reference proteome</keyword>
<evidence type="ECO:0000313" key="1">
    <source>
        <dbReference type="EMBL" id="ADD42538.1"/>
    </source>
</evidence>
<evidence type="ECO:0000313" key="2">
    <source>
        <dbReference type="Proteomes" id="UP000000844"/>
    </source>
</evidence>
<dbReference type="HOGENOM" id="CLU_2195325_0_0_11"/>